<dbReference type="SUPFAM" id="SSF49758">
    <property type="entry name" value="Calpain large subunit, middle domain (domain III)"/>
    <property type="match status" value="1"/>
</dbReference>
<evidence type="ECO:0000256" key="4">
    <source>
        <dbReference type="ARBA" id="ARBA00022807"/>
    </source>
</evidence>
<comment type="similarity">
    <text evidence="1">Belongs to the peptidase C2 family.</text>
</comment>
<evidence type="ECO:0000256" key="5">
    <source>
        <dbReference type="PIRSR" id="PIRSR622684-1"/>
    </source>
</evidence>
<dbReference type="GO" id="GO:0006508">
    <property type="term" value="P:proteolysis"/>
    <property type="evidence" value="ECO:0007669"/>
    <property type="project" value="UniProtKB-KW"/>
</dbReference>
<dbReference type="Proteomes" id="UP000549394">
    <property type="component" value="Unassembled WGS sequence"/>
</dbReference>
<feature type="domain" description="Calpain catalytic" evidence="7">
    <location>
        <begin position="22"/>
        <end position="334"/>
    </location>
</feature>
<dbReference type="PROSITE" id="PS50203">
    <property type="entry name" value="CALPAIN_CAT"/>
    <property type="match status" value="1"/>
</dbReference>
<dbReference type="InterPro" id="IPR022683">
    <property type="entry name" value="Calpain_III"/>
</dbReference>
<dbReference type="PRINTS" id="PR00704">
    <property type="entry name" value="CALPAIN"/>
</dbReference>
<name>A0A7I8VE46_9ANNE</name>
<dbReference type="Pfam" id="PF00648">
    <property type="entry name" value="Peptidase_C2"/>
    <property type="match status" value="1"/>
</dbReference>
<keyword evidence="9" id="KW-1185">Reference proteome</keyword>
<comment type="caution">
    <text evidence="8">The sequence shown here is derived from an EMBL/GenBank/DDBJ whole genome shotgun (WGS) entry which is preliminary data.</text>
</comment>
<feature type="active site" evidence="5">
    <location>
        <position position="275"/>
    </location>
</feature>
<evidence type="ECO:0000313" key="8">
    <source>
        <dbReference type="EMBL" id="CAD5113955.1"/>
    </source>
</evidence>
<evidence type="ECO:0000256" key="3">
    <source>
        <dbReference type="ARBA" id="ARBA00022801"/>
    </source>
</evidence>
<protein>
    <submittedName>
        <fullName evidence="8">DgyrCDS3115</fullName>
    </submittedName>
</protein>
<reference evidence="8 9" key="1">
    <citation type="submission" date="2020-08" db="EMBL/GenBank/DDBJ databases">
        <authorList>
            <person name="Hejnol A."/>
        </authorList>
    </citation>
    <scope>NUCLEOTIDE SEQUENCE [LARGE SCALE GENOMIC DNA]</scope>
</reference>
<dbReference type="InterPro" id="IPR001300">
    <property type="entry name" value="Peptidase_C2_calpain_cat"/>
</dbReference>
<keyword evidence="4" id="KW-0788">Thiol protease</keyword>
<gene>
    <name evidence="8" type="ORF">DGYR_LOCUS2853</name>
</gene>
<dbReference type="EMBL" id="CAJFCJ010000004">
    <property type="protein sequence ID" value="CAD5113955.1"/>
    <property type="molecule type" value="Genomic_DNA"/>
</dbReference>
<keyword evidence="3" id="KW-0378">Hydrolase</keyword>
<evidence type="ECO:0000313" key="9">
    <source>
        <dbReference type="Proteomes" id="UP000549394"/>
    </source>
</evidence>
<dbReference type="SMART" id="SM00230">
    <property type="entry name" value="CysPc"/>
    <property type="match status" value="1"/>
</dbReference>
<evidence type="ECO:0000256" key="6">
    <source>
        <dbReference type="PROSITE-ProRule" id="PRU00239"/>
    </source>
</evidence>
<organism evidence="8 9">
    <name type="scientific">Dimorphilus gyrociliatus</name>
    <dbReference type="NCBI Taxonomy" id="2664684"/>
    <lineage>
        <taxon>Eukaryota</taxon>
        <taxon>Metazoa</taxon>
        <taxon>Spiralia</taxon>
        <taxon>Lophotrochozoa</taxon>
        <taxon>Annelida</taxon>
        <taxon>Polychaeta</taxon>
        <taxon>Polychaeta incertae sedis</taxon>
        <taxon>Dinophilidae</taxon>
        <taxon>Dimorphilus</taxon>
    </lineage>
</organism>
<dbReference type="PANTHER" id="PTHR10183">
    <property type="entry name" value="CALPAIN"/>
    <property type="match status" value="1"/>
</dbReference>
<dbReference type="GO" id="GO:0005737">
    <property type="term" value="C:cytoplasm"/>
    <property type="evidence" value="ECO:0007669"/>
    <property type="project" value="TreeGrafter"/>
</dbReference>
<dbReference type="PANTHER" id="PTHR10183:SF379">
    <property type="entry name" value="CALPAIN-5"/>
    <property type="match status" value="1"/>
</dbReference>
<sequence>MTAFRNQKYKDLKKKHLASGELFVDSEFPPNNKSLFFSQVDNSIEWRRPKELSKIPRLLVENSTSDDYVEGPTGAGWFGSTCCALLSDKKLLFKVLPDYKKQEFTDESQYAGIFKFSFWSVGEWFEVVVDDSLPVKDNKLIYLHTEAKNEYWGALCQKAYAKFIGDYESMNMTNASNALVDFTGGVAQPISFEDYDLLSTEVRQEIFKMLFEASQNKSLMIVRKQCSAEEKLTTSSDGLYNGLNYFVSSVLGPNLESKVKDYLGKNKLGLIRVRNPLGNKEWNGKWNEQSEPMKQLSPKEKQKNGILYSNDSEFWMDFDEFLDKFTNVDICHFLNTSFFSAGKSLNETAFKGEWSIGAAGTKKDRSGGNETQKTFLNNPQYLFEISNVKDDVIISLETSGKDMNERAIGLHIMRVADNQKYRINDKGETVFKTTFNKLRSAYVKETFKRGCYILIPCTEAAGFAGEFYLRLYSSAKLNAKSMNDIVPTKATCCSKPYNFITRLRIKQVENMDLPDMTKARMDNFMTNLLIKSEKEKFESIPVKAKENSGKLDAEYDTRCIFYRKKFTEPIIIQVFEYGRIRSNIVAEGQIEGRDIKEEIQEKSLELISGEKQGFKKIPGNLVVEFSGSDDITAY</sequence>
<dbReference type="InterPro" id="IPR022682">
    <property type="entry name" value="Calpain_domain_III"/>
</dbReference>
<evidence type="ECO:0000256" key="2">
    <source>
        <dbReference type="ARBA" id="ARBA00022670"/>
    </source>
</evidence>
<dbReference type="GO" id="GO:0004198">
    <property type="term" value="F:calcium-dependent cysteine-type endopeptidase activity"/>
    <property type="evidence" value="ECO:0007669"/>
    <property type="project" value="InterPro"/>
</dbReference>
<dbReference type="AlphaFoldDB" id="A0A7I8VE46"/>
<comment type="caution">
    <text evidence="6">Lacks conserved residue(s) required for the propagation of feature annotation.</text>
</comment>
<dbReference type="InterPro" id="IPR036213">
    <property type="entry name" value="Calpain_III_sf"/>
</dbReference>
<accession>A0A7I8VE46</accession>
<dbReference type="Pfam" id="PF01067">
    <property type="entry name" value="Calpain_III"/>
    <property type="match status" value="1"/>
</dbReference>
<dbReference type="CDD" id="cd00044">
    <property type="entry name" value="CysPc"/>
    <property type="match status" value="1"/>
</dbReference>
<dbReference type="InterPro" id="IPR022684">
    <property type="entry name" value="Calpain_cysteine_protease"/>
</dbReference>
<dbReference type="SUPFAM" id="SSF54001">
    <property type="entry name" value="Cysteine proteinases"/>
    <property type="match status" value="1"/>
</dbReference>
<dbReference type="Gene3D" id="3.90.70.10">
    <property type="entry name" value="Cysteine proteinases"/>
    <property type="match status" value="1"/>
</dbReference>
<evidence type="ECO:0000256" key="1">
    <source>
        <dbReference type="ARBA" id="ARBA00007623"/>
    </source>
</evidence>
<proteinExistence type="inferred from homology"/>
<dbReference type="InterPro" id="IPR038765">
    <property type="entry name" value="Papain-like_cys_pep_sf"/>
</dbReference>
<dbReference type="SMART" id="SM00720">
    <property type="entry name" value="calpain_III"/>
    <property type="match status" value="1"/>
</dbReference>
<dbReference type="OrthoDB" id="424753at2759"/>
<keyword evidence="2" id="KW-0645">Protease</keyword>
<evidence type="ECO:0000259" key="7">
    <source>
        <dbReference type="PROSITE" id="PS50203"/>
    </source>
</evidence>
<dbReference type="Gene3D" id="2.60.120.380">
    <property type="match status" value="1"/>
</dbReference>